<dbReference type="EMBL" id="NCKV01000175">
    <property type="protein sequence ID" value="RWS31396.1"/>
    <property type="molecule type" value="Genomic_DNA"/>
</dbReference>
<evidence type="ECO:0000313" key="3">
    <source>
        <dbReference type="Proteomes" id="UP000288716"/>
    </source>
</evidence>
<accession>A0A443SV42</accession>
<reference evidence="2 3" key="1">
    <citation type="journal article" date="2018" name="Gigascience">
        <title>Genomes of trombidid mites reveal novel predicted allergens and laterally-transferred genes associated with secondary metabolism.</title>
        <authorList>
            <person name="Dong X."/>
            <person name="Chaisiri K."/>
            <person name="Xia D."/>
            <person name="Armstrong S.D."/>
            <person name="Fang Y."/>
            <person name="Donnelly M.J."/>
            <person name="Kadowaki T."/>
            <person name="McGarry J.W."/>
            <person name="Darby A.C."/>
            <person name="Makepeace B.L."/>
        </authorList>
    </citation>
    <scope>NUCLEOTIDE SEQUENCE [LARGE SCALE GENOMIC DNA]</scope>
    <source>
        <strain evidence="2">UoL-UT</strain>
    </source>
</reference>
<proteinExistence type="predicted"/>
<evidence type="ECO:0000256" key="1">
    <source>
        <dbReference type="SAM" id="Phobius"/>
    </source>
</evidence>
<keyword evidence="3" id="KW-1185">Reference proteome</keyword>
<dbReference type="SUPFAM" id="SSF51197">
    <property type="entry name" value="Clavaminate synthase-like"/>
    <property type="match status" value="1"/>
</dbReference>
<dbReference type="InterPro" id="IPR050910">
    <property type="entry name" value="JMJD6_ArgDemeth/LysHydrox"/>
</dbReference>
<dbReference type="STRING" id="299467.A0A443SV42"/>
<keyword evidence="1" id="KW-0472">Membrane</keyword>
<dbReference type="Gene3D" id="2.60.120.650">
    <property type="entry name" value="Cupin"/>
    <property type="match status" value="1"/>
</dbReference>
<sequence length="410" mass="47003">MKAMKSVLHSAVQVCSESLICPIIEEITKKVFHCCKRIPEAAAVGTTKDEYLQVKSALLEVRQKAIAFGFQSTDVKKVYEKTWIQFSTEKSAKKEKYFSLQFPSIRKMSLIIGYCLLLFIAIFTQNYSHLSSSRCLVLNNYFLMEITRPVISCDFCKNVNSVIVLDNPSKEDFAVFAYSAKPILVKHATYNWTAFDVFSFNYFKQIYSEVKDGYRSIEEECQFFPFRTNFIRLSEVFSLPEDSVNATHATEDPWYIVLLPYLFTQPNTNESKLHKSVISLESTTNSVESNSLNRSNCNPDIASRLRAHYTRPAFLPHDSESSAIDWIFMGYAGRGSSLHLDYVQRPSWQAQISGSKRWRLMPSPECESQCNEFEVTVNEGDIILIDTNKWYHDTLVKPGKISITIGSEYD</sequence>
<dbReference type="Proteomes" id="UP000288716">
    <property type="component" value="Unassembled WGS sequence"/>
</dbReference>
<dbReference type="GO" id="GO:0016706">
    <property type="term" value="F:2-oxoglutarate-dependent dioxygenase activity"/>
    <property type="evidence" value="ECO:0007669"/>
    <property type="project" value="TreeGrafter"/>
</dbReference>
<name>A0A443SV42_9ACAR</name>
<protein>
    <submittedName>
        <fullName evidence="2">F-box protein-like protein</fullName>
    </submittedName>
</protein>
<evidence type="ECO:0000313" key="2">
    <source>
        <dbReference type="EMBL" id="RWS31396.1"/>
    </source>
</evidence>
<comment type="caution">
    <text evidence="2">The sequence shown here is derived from an EMBL/GenBank/DDBJ whole genome shotgun (WGS) entry which is preliminary data.</text>
</comment>
<dbReference type="OrthoDB" id="10063099at2759"/>
<keyword evidence="1" id="KW-1133">Transmembrane helix</keyword>
<keyword evidence="1" id="KW-0812">Transmembrane</keyword>
<organism evidence="2 3">
    <name type="scientific">Leptotrombidium deliense</name>
    <dbReference type="NCBI Taxonomy" id="299467"/>
    <lineage>
        <taxon>Eukaryota</taxon>
        <taxon>Metazoa</taxon>
        <taxon>Ecdysozoa</taxon>
        <taxon>Arthropoda</taxon>
        <taxon>Chelicerata</taxon>
        <taxon>Arachnida</taxon>
        <taxon>Acari</taxon>
        <taxon>Acariformes</taxon>
        <taxon>Trombidiformes</taxon>
        <taxon>Prostigmata</taxon>
        <taxon>Anystina</taxon>
        <taxon>Parasitengona</taxon>
        <taxon>Trombiculoidea</taxon>
        <taxon>Trombiculidae</taxon>
        <taxon>Leptotrombidium</taxon>
    </lineage>
</organism>
<dbReference type="PANTHER" id="PTHR12480:SF13">
    <property type="entry name" value="LD14533P"/>
    <property type="match status" value="1"/>
</dbReference>
<dbReference type="PANTHER" id="PTHR12480">
    <property type="entry name" value="ARGININE DEMETHYLASE AND LYSYL-HYDROXYLASE JMJD"/>
    <property type="match status" value="1"/>
</dbReference>
<feature type="transmembrane region" description="Helical" evidence="1">
    <location>
        <begin position="108"/>
        <end position="127"/>
    </location>
</feature>
<dbReference type="VEuPathDB" id="VectorBase:LDEU000646"/>
<dbReference type="AlphaFoldDB" id="A0A443SV42"/>
<gene>
    <name evidence="2" type="ORF">B4U80_01894</name>
</gene>